<feature type="region of interest" description="Disordered" evidence="3">
    <location>
        <begin position="578"/>
        <end position="599"/>
    </location>
</feature>
<accession>A0ABU0SM57</accession>
<feature type="domain" description="LamG-like jellyroll fold" evidence="4">
    <location>
        <begin position="841"/>
        <end position="981"/>
    </location>
</feature>
<organism evidence="5 6">
    <name type="scientific">Streptomyces umbrinus</name>
    <dbReference type="NCBI Taxonomy" id="67370"/>
    <lineage>
        <taxon>Bacteria</taxon>
        <taxon>Bacillati</taxon>
        <taxon>Actinomycetota</taxon>
        <taxon>Actinomycetes</taxon>
        <taxon>Kitasatosporales</taxon>
        <taxon>Streptomycetaceae</taxon>
        <taxon>Streptomyces</taxon>
        <taxon>Streptomyces phaeochromogenes group</taxon>
    </lineage>
</organism>
<feature type="region of interest" description="Disordered" evidence="3">
    <location>
        <begin position="244"/>
        <end position="290"/>
    </location>
</feature>
<feature type="region of interest" description="Disordered" evidence="3">
    <location>
        <begin position="537"/>
        <end position="559"/>
    </location>
</feature>
<keyword evidence="6" id="KW-1185">Reference proteome</keyword>
<dbReference type="InterPro" id="IPR042837">
    <property type="entry name" value="PTX3"/>
</dbReference>
<evidence type="ECO:0000256" key="2">
    <source>
        <dbReference type="ARBA" id="ARBA00023157"/>
    </source>
</evidence>
<evidence type="ECO:0000256" key="1">
    <source>
        <dbReference type="ARBA" id="ARBA00022729"/>
    </source>
</evidence>
<dbReference type="EMBL" id="JAUSZI010000002">
    <property type="protein sequence ID" value="MDQ1024629.1"/>
    <property type="molecule type" value="Genomic_DNA"/>
</dbReference>
<name>A0ABU0SM57_9ACTN</name>
<sequence length="1231" mass="129717">MGRLSGRRARRGVGGGAALFAVLVSAVVVPVSSAGAVAAVEAPGLSEGQKALAEAQASGTQVEVASERSERTTVLANPDGFSFTLRESSVPVRVAKPGGGWQAPDATLEKRADGSVAPKAAAPQMVFSGGGDGDPLARIASRGRSLELKWPGELPEPQLGGASALYPEVLPGVDLKVTATVESFQHVLVVKTPQAAASEELKKLTFGLKTAGLNVREGAAGNLAAVDGDGQAVFKAPRAQMWDSAGQDVSQAPTAAAKSALAEADQPSDPSEAAPSGEGLEPGQGDVVSPMDVQVDEGSLEIVPDTKMLTGTAASAYPLFIDPSITWSESERTLLRSDGYEDYAWGNGEDDLGKGAGKCGIWNNYYCGPGYVQRLYFEFSPAALKGKKVLDATFRVTEPWAFQCDPRWVDLIRTSDNISSATTWSSRPGGWDTMGDRHVSAGRGSLCDPDSPDAPIEFNDNPEESNENLTPTVRDFAAGKFKNLTLMIKAHDETDTSAWKRFRNDAVLEVNFVGLPDKPTGVGLVTGTGTVCEKDASDPAIVSDPTPGLAATTQTKPGGEREAQLKIFFDLDHQNTDKTWSDTTAGNGDVRPSGDAYAGDGKKQTITWSTLADAKLYRYRAWVQSYYNGGKSHLAGPSNASTTGWCYFKVDKTAPKAPQVTLGAPYTPCLPDSCAAKGGPGQKATFTFAPASGDTNVVAYEYKMSSAAAWTRTTAKSATFTPPRSGTYHIYVRAVDNVEEGRPGAQSTVDFLVNSGEGPLGRWRFDEASGAAIDTGTASGTTRHNATLAGGAVRDDRGRRGQITHDAEGLPLTDVITDKGLALNGSSGNAATNGPVFEPRAAYTISAWVRLDSMAKDAAVLGQKGPDGNPFALWYIASQKKWYFGVRNADSTSFTGRYSVYEAQPNVWTHLAATYDPDTGQLAFYVDARRQGDPVAVSKTIASDGPLQFGRLQSASGTSYSNYFPGSIDEIAIWQRALSGELIDDEAKLQTSAQFAGVEMVADWDASRGSGTTVADSTSGYGKNLTLQGGASLSGGEIVLDGVDDASTAPGPLVYDHAAFTVSTSVSLNSAQLATKNIGYIGQVLGQRTTDGASWGLWFEMTGKKTETVPDPDTGEDIEKVTPSGRWHFGRLNADGTFSSVVSDEVAALDSPVRLTGIYDSLNGTISLYLGHNQNGDNTAYSVKLGTGDFAIGKAFDGGTWKHYLPARISDVRLWAGAMASSEQIDAHVGD</sequence>
<evidence type="ECO:0000313" key="6">
    <source>
        <dbReference type="Proteomes" id="UP001230328"/>
    </source>
</evidence>
<comment type="caution">
    <text evidence="5">The sequence shown here is derived from an EMBL/GenBank/DDBJ whole genome shotgun (WGS) entry which is preliminary data.</text>
</comment>
<dbReference type="SMART" id="SM00560">
    <property type="entry name" value="LamGL"/>
    <property type="match status" value="2"/>
</dbReference>
<protein>
    <recommendedName>
        <fullName evidence="4">LamG-like jellyroll fold domain-containing protein</fullName>
    </recommendedName>
</protein>
<dbReference type="InterPro" id="IPR013320">
    <property type="entry name" value="ConA-like_dom_sf"/>
</dbReference>
<dbReference type="SUPFAM" id="SSF49899">
    <property type="entry name" value="Concanavalin A-like lectins/glucanases"/>
    <property type="match status" value="2"/>
</dbReference>
<evidence type="ECO:0000256" key="3">
    <source>
        <dbReference type="SAM" id="MobiDB-lite"/>
    </source>
</evidence>
<proteinExistence type="predicted"/>
<dbReference type="Pfam" id="PF13385">
    <property type="entry name" value="Laminin_G_3"/>
    <property type="match status" value="1"/>
</dbReference>
<evidence type="ECO:0000259" key="4">
    <source>
        <dbReference type="SMART" id="SM00560"/>
    </source>
</evidence>
<dbReference type="RefSeq" id="WP_373466627.1">
    <property type="nucleotide sequence ID" value="NZ_JAUSZI010000002.1"/>
</dbReference>
<gene>
    <name evidence="5" type="ORF">QF035_002211</name>
</gene>
<keyword evidence="2" id="KW-1015">Disulfide bond</keyword>
<keyword evidence="1" id="KW-0732">Signal</keyword>
<evidence type="ECO:0000313" key="5">
    <source>
        <dbReference type="EMBL" id="MDQ1024629.1"/>
    </source>
</evidence>
<dbReference type="Gene3D" id="2.60.120.200">
    <property type="match status" value="2"/>
</dbReference>
<dbReference type="PANTHER" id="PTHR46943">
    <property type="entry name" value="PENTRAXIN-RELATED PROTEIN PTX3"/>
    <property type="match status" value="1"/>
</dbReference>
<dbReference type="PANTHER" id="PTHR46943:SF1">
    <property type="entry name" value="PENTRAXIN-RELATED PROTEIN PTX3"/>
    <property type="match status" value="1"/>
</dbReference>
<dbReference type="InterPro" id="IPR006558">
    <property type="entry name" value="LamG-like"/>
</dbReference>
<feature type="domain" description="LamG-like jellyroll fold" evidence="4">
    <location>
        <begin position="1058"/>
        <end position="1222"/>
    </location>
</feature>
<reference evidence="5 6" key="1">
    <citation type="submission" date="2023-07" db="EMBL/GenBank/DDBJ databases">
        <title>Comparative genomics of wheat-associated soil bacteria to identify genetic determinants of phenazine resistance.</title>
        <authorList>
            <person name="Mouncey N."/>
        </authorList>
    </citation>
    <scope>NUCLEOTIDE SEQUENCE [LARGE SCALE GENOMIC DNA]</scope>
    <source>
        <strain evidence="5 6">V2I4</strain>
    </source>
</reference>
<dbReference type="Proteomes" id="UP001230328">
    <property type="component" value="Unassembled WGS sequence"/>
</dbReference>